<keyword evidence="1" id="KW-0285">Flavoprotein</keyword>
<dbReference type="SUPFAM" id="SSF51679">
    <property type="entry name" value="Bacterial luciferase-like"/>
    <property type="match status" value="1"/>
</dbReference>
<proteinExistence type="predicted"/>
<comment type="caution">
    <text evidence="7">The sequence shown here is derived from an EMBL/GenBank/DDBJ whole genome shotgun (WGS) entry which is preliminary data.</text>
</comment>
<dbReference type="InterPro" id="IPR050172">
    <property type="entry name" value="SsuD_RutA_monooxygenase"/>
</dbReference>
<evidence type="ECO:0000256" key="4">
    <source>
        <dbReference type="ARBA" id="ARBA00023033"/>
    </source>
</evidence>
<evidence type="ECO:0000259" key="6">
    <source>
        <dbReference type="Pfam" id="PF00296"/>
    </source>
</evidence>
<feature type="region of interest" description="Disordered" evidence="5">
    <location>
        <begin position="254"/>
        <end position="274"/>
    </location>
</feature>
<keyword evidence="3" id="KW-0560">Oxidoreductase</keyword>
<sequence length="366" mass="40041">MPVEFLGIAATNNGSETTPRTGGSFDKDYTIRLARAHEEHGWDRVLFAYGSGSPDPAPAAAHLASRLDKLQILLAHRPNVSYPTYAAKTFATLDHISDGRLTVHFITGGSDHEQQREGDYLTKDDRYSRTQEYIQVVKKIWTTREPFDHEGEHYRFADFVSDVFPVQQPRPRVSFGGSSPAAYHAGGAEADIFCLWGEPLAQTAEQIESVKAAAKAAGRTDVPKIQVAFRPIIAPTEELAWEKAHRTLDAITARTGGGASPLTRRHSLTNPQNAGSQRLLAVAERGERFDRALWTPTAKATGGAGNSNALVGTPETVAQALLDYYDLGVEILSARGYDLLNDAIDFGRYVIPIVREEVAERDRAAA</sequence>
<keyword evidence="4" id="KW-0503">Monooxygenase</keyword>
<dbReference type="OrthoDB" id="9814695at2"/>
<protein>
    <submittedName>
        <fullName evidence="7">LLM class flavin-dependent oxidoreductase</fullName>
    </submittedName>
</protein>
<dbReference type="InterPro" id="IPR036661">
    <property type="entry name" value="Luciferase-like_sf"/>
</dbReference>
<evidence type="ECO:0000313" key="7">
    <source>
        <dbReference type="EMBL" id="TWP50500.1"/>
    </source>
</evidence>
<evidence type="ECO:0000256" key="1">
    <source>
        <dbReference type="ARBA" id="ARBA00022630"/>
    </source>
</evidence>
<evidence type="ECO:0000256" key="2">
    <source>
        <dbReference type="ARBA" id="ARBA00022643"/>
    </source>
</evidence>
<dbReference type="CDD" id="cd01094">
    <property type="entry name" value="Alkanesulfonate_monoxygenase"/>
    <property type="match status" value="1"/>
</dbReference>
<evidence type="ECO:0000313" key="8">
    <source>
        <dbReference type="Proteomes" id="UP000316639"/>
    </source>
</evidence>
<dbReference type="InterPro" id="IPR011251">
    <property type="entry name" value="Luciferase-like_dom"/>
</dbReference>
<dbReference type="EMBL" id="VOBR01000012">
    <property type="protein sequence ID" value="TWP50500.1"/>
    <property type="molecule type" value="Genomic_DNA"/>
</dbReference>
<reference evidence="7 8" key="1">
    <citation type="submission" date="2019-07" db="EMBL/GenBank/DDBJ databases">
        <title>Lentzea xizangensis sp. nov., isolated from Qinghai-Tibetan Plateau Soils.</title>
        <authorList>
            <person name="Huang J."/>
        </authorList>
    </citation>
    <scope>NUCLEOTIDE SEQUENCE [LARGE SCALE GENOMIC DNA]</scope>
    <source>
        <strain evidence="7 8">FXJ1.1311</strain>
    </source>
</reference>
<dbReference type="Pfam" id="PF00296">
    <property type="entry name" value="Bac_luciferase"/>
    <property type="match status" value="1"/>
</dbReference>
<evidence type="ECO:0000256" key="5">
    <source>
        <dbReference type="SAM" id="MobiDB-lite"/>
    </source>
</evidence>
<keyword evidence="8" id="KW-1185">Reference proteome</keyword>
<dbReference type="PANTHER" id="PTHR42847">
    <property type="entry name" value="ALKANESULFONATE MONOOXYGENASE"/>
    <property type="match status" value="1"/>
</dbReference>
<keyword evidence="2" id="KW-0288">FMN</keyword>
<dbReference type="Gene3D" id="3.20.20.30">
    <property type="entry name" value="Luciferase-like domain"/>
    <property type="match status" value="1"/>
</dbReference>
<feature type="domain" description="Luciferase-like" evidence="6">
    <location>
        <begin position="10"/>
        <end position="329"/>
    </location>
</feature>
<dbReference type="Proteomes" id="UP000316639">
    <property type="component" value="Unassembled WGS sequence"/>
</dbReference>
<gene>
    <name evidence="7" type="ORF">FKR81_20215</name>
</gene>
<dbReference type="GO" id="GO:0016705">
    <property type="term" value="F:oxidoreductase activity, acting on paired donors, with incorporation or reduction of molecular oxygen"/>
    <property type="evidence" value="ECO:0007669"/>
    <property type="project" value="InterPro"/>
</dbReference>
<evidence type="ECO:0000256" key="3">
    <source>
        <dbReference type="ARBA" id="ARBA00023002"/>
    </source>
</evidence>
<dbReference type="AlphaFoldDB" id="A0A563ES68"/>
<name>A0A563ES68_9PSEU</name>
<accession>A0A563ES68</accession>
<dbReference type="GO" id="GO:0004497">
    <property type="term" value="F:monooxygenase activity"/>
    <property type="evidence" value="ECO:0007669"/>
    <property type="project" value="UniProtKB-KW"/>
</dbReference>
<organism evidence="7 8">
    <name type="scientific">Lentzea tibetensis</name>
    <dbReference type="NCBI Taxonomy" id="2591470"/>
    <lineage>
        <taxon>Bacteria</taxon>
        <taxon>Bacillati</taxon>
        <taxon>Actinomycetota</taxon>
        <taxon>Actinomycetes</taxon>
        <taxon>Pseudonocardiales</taxon>
        <taxon>Pseudonocardiaceae</taxon>
        <taxon>Lentzea</taxon>
    </lineage>
</organism>
<dbReference type="PANTHER" id="PTHR42847:SF4">
    <property type="entry name" value="ALKANESULFONATE MONOOXYGENASE-RELATED"/>
    <property type="match status" value="1"/>
</dbReference>
<dbReference type="RefSeq" id="WP_146353662.1">
    <property type="nucleotide sequence ID" value="NZ_VOBR01000012.1"/>
</dbReference>